<reference evidence="2 3" key="1">
    <citation type="submission" date="2019-06" db="EMBL/GenBank/DDBJ databases">
        <title>Genome Sequence of the Brown Rot Fungal Pathogen Monilinia laxa.</title>
        <authorList>
            <person name="De Miccolis Angelini R.M."/>
            <person name="Landi L."/>
            <person name="Abate D."/>
            <person name="Pollastro S."/>
            <person name="Romanazzi G."/>
            <person name="Faretra F."/>
        </authorList>
    </citation>
    <scope>NUCLEOTIDE SEQUENCE [LARGE SCALE GENOMIC DNA]</scope>
    <source>
        <strain evidence="2 3">Mlax316</strain>
    </source>
</reference>
<protein>
    <recommendedName>
        <fullName evidence="4">Glycosyltransferase family 69 protein</fullName>
    </recommendedName>
</protein>
<name>A0A5N6KHY0_MONLA</name>
<sequence length="499" mass="56521">MIFLPRRYLRPPRSFLHSRSRFPNLFLALLVFFLLDAYWTVIHLPIPIRTITPPYSAIGSSDLTSNGHGPLSLSGQVPSSTKKFGKAGVEESSSGDIGNGQALSGLRPHIGTPNNETIFIAAIFRRSELMLRQNWSAAIISLVKHLGPKNVYVSVLESGSWDGTKAALMDLDKMLGEVGVERTIDLGMDREAQLEELKRVPAEGEDRSGWLYTGREESESGWEMRRIPYLARLRNKAMEPLLKIWDKGRGRKFDRVLWINDVVFTTTDVTTLLSTNSRSYAAACALDFSYSSQYYDTFALRDSLGRKSASLSWPYFYASQSLSALKRNDAVPVKSCWNGMVAFDAEAWYPSSNSGEKAGNEERKFKGLKFRGVSDSLAPKHVEGSECCLIHADNPLRETKGIFVNPNVRVAYKRDIYDVVNSPEGWPGKREAIWGVWRVRVGWVKEWWWGWVERQRVRRRVDAWIGEGREGGGEKREEVGVECLINEMQVLYQSGWKHL</sequence>
<dbReference type="Pfam" id="PF11735">
    <property type="entry name" value="CAP59_mtransfer"/>
    <property type="match status" value="1"/>
</dbReference>
<dbReference type="AlphaFoldDB" id="A0A5N6KHY0"/>
<dbReference type="EMBL" id="VIGI01000002">
    <property type="protein sequence ID" value="KAB8303390.1"/>
    <property type="molecule type" value="Genomic_DNA"/>
</dbReference>
<feature type="region of interest" description="Disordered" evidence="1">
    <location>
        <begin position="69"/>
        <end position="106"/>
    </location>
</feature>
<accession>A0A5N6KHY0</accession>
<dbReference type="PANTHER" id="PTHR34144:SF7">
    <property type="entry name" value="EXPORT PROTEIN (CAP59), PUTATIVE (AFU_ORTHOLOGUE AFUA_7G05020)-RELATED"/>
    <property type="match status" value="1"/>
</dbReference>
<proteinExistence type="predicted"/>
<gene>
    <name evidence="2" type="ORF">EYC80_004819</name>
</gene>
<dbReference type="InterPro" id="IPR021047">
    <property type="entry name" value="Mannosyltransferase_CMT1"/>
</dbReference>
<comment type="caution">
    <text evidence="2">The sequence shown here is derived from an EMBL/GenBank/DDBJ whole genome shotgun (WGS) entry which is preliminary data.</text>
</comment>
<keyword evidence="3" id="KW-1185">Reference proteome</keyword>
<dbReference type="OrthoDB" id="262547at2759"/>
<dbReference type="PANTHER" id="PTHR34144">
    <property type="entry name" value="CHROMOSOME 8, WHOLE GENOME SHOTGUN SEQUENCE"/>
    <property type="match status" value="1"/>
</dbReference>
<feature type="compositionally biased region" description="Polar residues" evidence="1">
    <location>
        <begin position="69"/>
        <end position="82"/>
    </location>
</feature>
<evidence type="ECO:0008006" key="4">
    <source>
        <dbReference type="Google" id="ProtNLM"/>
    </source>
</evidence>
<evidence type="ECO:0000313" key="2">
    <source>
        <dbReference type="EMBL" id="KAB8303390.1"/>
    </source>
</evidence>
<evidence type="ECO:0000313" key="3">
    <source>
        <dbReference type="Proteomes" id="UP000326757"/>
    </source>
</evidence>
<organism evidence="2 3">
    <name type="scientific">Monilinia laxa</name>
    <name type="common">Brown rot fungus</name>
    <name type="synonym">Sclerotinia laxa</name>
    <dbReference type="NCBI Taxonomy" id="61186"/>
    <lineage>
        <taxon>Eukaryota</taxon>
        <taxon>Fungi</taxon>
        <taxon>Dikarya</taxon>
        <taxon>Ascomycota</taxon>
        <taxon>Pezizomycotina</taxon>
        <taxon>Leotiomycetes</taxon>
        <taxon>Helotiales</taxon>
        <taxon>Sclerotiniaceae</taxon>
        <taxon>Monilinia</taxon>
    </lineage>
</organism>
<evidence type="ECO:0000256" key="1">
    <source>
        <dbReference type="SAM" id="MobiDB-lite"/>
    </source>
</evidence>
<dbReference type="Proteomes" id="UP000326757">
    <property type="component" value="Unassembled WGS sequence"/>
</dbReference>